<evidence type="ECO:0000313" key="2">
    <source>
        <dbReference type="EMBL" id="GGP19019.1"/>
    </source>
</evidence>
<keyword evidence="3" id="KW-1185">Reference proteome</keyword>
<keyword evidence="1" id="KW-1133">Transmembrane helix</keyword>
<feature type="transmembrane region" description="Helical" evidence="1">
    <location>
        <begin position="57"/>
        <end position="75"/>
    </location>
</feature>
<keyword evidence="1" id="KW-0812">Transmembrane</keyword>
<reference evidence="2" key="2">
    <citation type="submission" date="2020-09" db="EMBL/GenBank/DDBJ databases">
        <authorList>
            <person name="Sun Q."/>
            <person name="Ohkuma M."/>
        </authorList>
    </citation>
    <scope>NUCLEOTIDE SEQUENCE</scope>
    <source>
        <strain evidence="2">JCM 10088</strain>
    </source>
</reference>
<name>A0A830GRI5_9CREN</name>
<evidence type="ECO:0000313" key="3">
    <source>
        <dbReference type="Proteomes" id="UP000610960"/>
    </source>
</evidence>
<feature type="transmembrane region" description="Helical" evidence="1">
    <location>
        <begin position="31"/>
        <end position="50"/>
    </location>
</feature>
<protein>
    <submittedName>
        <fullName evidence="2">Uncharacterized protein</fullName>
    </submittedName>
</protein>
<gene>
    <name evidence="2" type="ORF">GCM10007981_01010</name>
</gene>
<feature type="transmembrane region" description="Helical" evidence="1">
    <location>
        <begin position="7"/>
        <end position="25"/>
    </location>
</feature>
<reference evidence="2" key="1">
    <citation type="journal article" date="2014" name="Int. J. Syst. Evol. Microbiol.">
        <title>Complete genome sequence of Corynebacterium casei LMG S-19264T (=DSM 44701T), isolated from a smear-ripened cheese.</title>
        <authorList>
            <consortium name="US DOE Joint Genome Institute (JGI-PGF)"/>
            <person name="Walter F."/>
            <person name="Albersmeier A."/>
            <person name="Kalinowski J."/>
            <person name="Ruckert C."/>
        </authorList>
    </citation>
    <scope>NUCLEOTIDE SEQUENCE</scope>
    <source>
        <strain evidence="2">JCM 10088</strain>
    </source>
</reference>
<dbReference type="EMBL" id="BMNL01000001">
    <property type="protein sequence ID" value="GGP19019.1"/>
    <property type="molecule type" value="Genomic_DNA"/>
</dbReference>
<accession>A0A830GRI5</accession>
<organism evidence="2 3">
    <name type="scientific">Thermocladium modestius</name>
    <dbReference type="NCBI Taxonomy" id="62609"/>
    <lineage>
        <taxon>Archaea</taxon>
        <taxon>Thermoproteota</taxon>
        <taxon>Thermoprotei</taxon>
        <taxon>Thermoproteales</taxon>
        <taxon>Thermoproteaceae</taxon>
        <taxon>Thermocladium</taxon>
    </lineage>
</organism>
<dbReference type="RefSeq" id="WP_229657607.1">
    <property type="nucleotide sequence ID" value="NZ_BMNL01000001.1"/>
</dbReference>
<dbReference type="AlphaFoldDB" id="A0A830GRI5"/>
<sequence length="82" mass="8848">MALRGLLVVQAALYGIAYSFLAYLGVGSPGVYVSIMAIIYLVTVTAYGPLPRRVRRVNYVVTAALVAAFAYYAAIQLMKIIS</sequence>
<comment type="caution">
    <text evidence="2">The sequence shown here is derived from an EMBL/GenBank/DDBJ whole genome shotgun (WGS) entry which is preliminary data.</text>
</comment>
<evidence type="ECO:0000256" key="1">
    <source>
        <dbReference type="SAM" id="Phobius"/>
    </source>
</evidence>
<keyword evidence="1" id="KW-0472">Membrane</keyword>
<proteinExistence type="predicted"/>
<dbReference type="Proteomes" id="UP000610960">
    <property type="component" value="Unassembled WGS sequence"/>
</dbReference>